<evidence type="ECO:0000256" key="4">
    <source>
        <dbReference type="ARBA" id="ARBA00023128"/>
    </source>
</evidence>
<proteinExistence type="inferred from homology"/>
<dbReference type="VEuPathDB" id="VectorBase:SCAU012341"/>
<accession>A0A1I8PYY8</accession>
<dbReference type="SMART" id="SM00916">
    <property type="entry name" value="L51_S25_CI-B8"/>
    <property type="match status" value="1"/>
</dbReference>
<sequence length="111" mass="13031">MSFMKGRAPIRRTLDYLNAGRLVLKDKVRIFSVNYNTYGEHHDGARDFVFWNIPQVQYKNPAVQVITLKNMTPSPFIRCYFEDGRDILIDVDSKNRHEIMDHLMKVVGKTK</sequence>
<protein>
    <recommendedName>
        <fullName evidence="6">Small ribosomal subunit protein mS25</fullName>
    </recommendedName>
    <alternativeName>
        <fullName evidence="7">28S ribosomal protein S25, mitochondrial</fullName>
    </alternativeName>
</protein>
<evidence type="ECO:0000256" key="2">
    <source>
        <dbReference type="ARBA" id="ARBA00008046"/>
    </source>
</evidence>
<evidence type="ECO:0000256" key="1">
    <source>
        <dbReference type="ARBA" id="ARBA00004173"/>
    </source>
</evidence>
<dbReference type="AlphaFoldDB" id="A0A1I8PYY8"/>
<evidence type="ECO:0000259" key="8">
    <source>
        <dbReference type="SMART" id="SM00916"/>
    </source>
</evidence>
<dbReference type="FunFam" id="3.40.30.10:FF:000247">
    <property type="entry name" value="28S ribosomal protein S25, mitochondrial"/>
    <property type="match status" value="1"/>
</dbReference>
<dbReference type="SUPFAM" id="SSF52833">
    <property type="entry name" value="Thioredoxin-like"/>
    <property type="match status" value="1"/>
</dbReference>
<keyword evidence="3" id="KW-0689">Ribosomal protein</keyword>
<dbReference type="PANTHER" id="PTHR13274">
    <property type="entry name" value="MITOCHONDRIAL RIBOSOMAL PROTEIN S25"/>
    <property type="match status" value="1"/>
</dbReference>
<keyword evidence="10" id="KW-1185">Reference proteome</keyword>
<gene>
    <name evidence="9" type="primary">106081308</name>
</gene>
<evidence type="ECO:0000256" key="7">
    <source>
        <dbReference type="ARBA" id="ARBA00035369"/>
    </source>
</evidence>
<name>A0A1I8PYY8_STOCA</name>
<evidence type="ECO:0000313" key="10">
    <source>
        <dbReference type="Proteomes" id="UP000095300"/>
    </source>
</evidence>
<dbReference type="GO" id="GO:0005739">
    <property type="term" value="C:mitochondrion"/>
    <property type="evidence" value="ECO:0007669"/>
    <property type="project" value="UniProtKB-SubCell"/>
</dbReference>
<evidence type="ECO:0000256" key="3">
    <source>
        <dbReference type="ARBA" id="ARBA00022980"/>
    </source>
</evidence>
<keyword evidence="5" id="KW-0687">Ribonucleoprotein</keyword>
<dbReference type="InterPro" id="IPR007741">
    <property type="entry name" value="Ribosomal_mL43/mS25/NADH_DH"/>
</dbReference>
<dbReference type="GO" id="GO:0005840">
    <property type="term" value="C:ribosome"/>
    <property type="evidence" value="ECO:0007669"/>
    <property type="project" value="UniProtKB-KW"/>
</dbReference>
<comment type="subcellular location">
    <subcellularLocation>
        <location evidence="1">Mitochondrion</location>
    </subcellularLocation>
</comment>
<dbReference type="OrthoDB" id="5919182at2759"/>
<dbReference type="PANTHER" id="PTHR13274:SF2">
    <property type="entry name" value="SMALL RIBOSOMAL SUBUNIT PROTEIN MS25"/>
    <property type="match status" value="1"/>
</dbReference>
<dbReference type="STRING" id="35570.A0A1I8PYY8"/>
<dbReference type="Pfam" id="PF05047">
    <property type="entry name" value="L51_S25_CI-B8"/>
    <property type="match status" value="1"/>
</dbReference>
<evidence type="ECO:0000313" key="9">
    <source>
        <dbReference type="EnsemblMetazoa" id="SCAU012341-PA"/>
    </source>
</evidence>
<dbReference type="GO" id="GO:1990904">
    <property type="term" value="C:ribonucleoprotein complex"/>
    <property type="evidence" value="ECO:0007669"/>
    <property type="project" value="UniProtKB-KW"/>
</dbReference>
<dbReference type="GO" id="GO:0003735">
    <property type="term" value="F:structural constituent of ribosome"/>
    <property type="evidence" value="ECO:0007669"/>
    <property type="project" value="InterPro"/>
</dbReference>
<dbReference type="InterPro" id="IPR040049">
    <property type="entry name" value="Ribosomal_mS25/mL61"/>
</dbReference>
<comment type="similarity">
    <text evidence="2">Belongs to the mitochondrion-specific ribosomal protein mS25 family.</text>
</comment>
<evidence type="ECO:0000256" key="5">
    <source>
        <dbReference type="ARBA" id="ARBA00023274"/>
    </source>
</evidence>
<reference evidence="9" key="1">
    <citation type="submission" date="2020-05" db="UniProtKB">
        <authorList>
            <consortium name="EnsemblMetazoa"/>
        </authorList>
    </citation>
    <scope>IDENTIFICATION</scope>
    <source>
        <strain evidence="9">USDA</strain>
    </source>
</reference>
<dbReference type="Proteomes" id="UP000095300">
    <property type="component" value="Unassembled WGS sequence"/>
</dbReference>
<keyword evidence="4" id="KW-0496">Mitochondrion</keyword>
<dbReference type="EnsemblMetazoa" id="SCAU012341-RA">
    <property type="protein sequence ID" value="SCAU012341-PA"/>
    <property type="gene ID" value="SCAU012341"/>
</dbReference>
<dbReference type="Gene3D" id="3.40.30.10">
    <property type="entry name" value="Glutaredoxin"/>
    <property type="match status" value="1"/>
</dbReference>
<evidence type="ECO:0000256" key="6">
    <source>
        <dbReference type="ARBA" id="ARBA00035139"/>
    </source>
</evidence>
<dbReference type="InterPro" id="IPR036249">
    <property type="entry name" value="Thioredoxin-like_sf"/>
</dbReference>
<feature type="domain" description="Ribosomal protein/NADH dehydrogenase" evidence="8">
    <location>
        <begin position="37"/>
        <end position="110"/>
    </location>
</feature>
<organism evidence="9 10">
    <name type="scientific">Stomoxys calcitrans</name>
    <name type="common">Stable fly</name>
    <name type="synonym">Conops calcitrans</name>
    <dbReference type="NCBI Taxonomy" id="35570"/>
    <lineage>
        <taxon>Eukaryota</taxon>
        <taxon>Metazoa</taxon>
        <taxon>Ecdysozoa</taxon>
        <taxon>Arthropoda</taxon>
        <taxon>Hexapoda</taxon>
        <taxon>Insecta</taxon>
        <taxon>Pterygota</taxon>
        <taxon>Neoptera</taxon>
        <taxon>Endopterygota</taxon>
        <taxon>Diptera</taxon>
        <taxon>Brachycera</taxon>
        <taxon>Muscomorpha</taxon>
        <taxon>Muscoidea</taxon>
        <taxon>Muscidae</taxon>
        <taxon>Stomoxys</taxon>
    </lineage>
</organism>